<accession>A0A255Z7Q9</accession>
<organism evidence="5 6">
    <name type="scientific">Flavobacterium cyanobacteriorum</name>
    <dbReference type="NCBI Taxonomy" id="2022802"/>
    <lineage>
        <taxon>Bacteria</taxon>
        <taxon>Pseudomonadati</taxon>
        <taxon>Bacteroidota</taxon>
        <taxon>Flavobacteriia</taxon>
        <taxon>Flavobacteriales</taxon>
        <taxon>Flavobacteriaceae</taxon>
        <taxon>Flavobacterium</taxon>
    </lineage>
</organism>
<dbReference type="EMBL" id="NOXV01000252">
    <property type="protein sequence ID" value="OYQ37587.1"/>
    <property type="molecule type" value="Genomic_DNA"/>
</dbReference>
<dbReference type="PANTHER" id="PTHR43280:SF32">
    <property type="entry name" value="TRANSCRIPTIONAL REGULATORY PROTEIN"/>
    <property type="match status" value="1"/>
</dbReference>
<dbReference type="SUPFAM" id="SSF46689">
    <property type="entry name" value="Homeodomain-like"/>
    <property type="match status" value="1"/>
</dbReference>
<evidence type="ECO:0000313" key="5">
    <source>
        <dbReference type="EMBL" id="OYQ37587.1"/>
    </source>
</evidence>
<dbReference type="PRINTS" id="PR00032">
    <property type="entry name" value="HTHARAC"/>
</dbReference>
<dbReference type="Gene3D" id="1.10.10.60">
    <property type="entry name" value="Homeodomain-like"/>
    <property type="match status" value="1"/>
</dbReference>
<protein>
    <recommendedName>
        <fullName evidence="4">HTH araC/xylS-type domain-containing protein</fullName>
    </recommendedName>
</protein>
<dbReference type="SMART" id="SM00342">
    <property type="entry name" value="HTH_ARAC"/>
    <property type="match status" value="1"/>
</dbReference>
<name>A0A255Z7Q9_9FLAO</name>
<evidence type="ECO:0000256" key="1">
    <source>
        <dbReference type="ARBA" id="ARBA00023015"/>
    </source>
</evidence>
<dbReference type="OrthoDB" id="2666928at2"/>
<keyword evidence="1" id="KW-0805">Transcription regulation</keyword>
<evidence type="ECO:0000313" key="6">
    <source>
        <dbReference type="Proteomes" id="UP000216605"/>
    </source>
</evidence>
<dbReference type="GO" id="GO:0043565">
    <property type="term" value="F:sequence-specific DNA binding"/>
    <property type="evidence" value="ECO:0007669"/>
    <property type="project" value="InterPro"/>
</dbReference>
<keyword evidence="3" id="KW-0804">Transcription</keyword>
<dbReference type="InterPro" id="IPR009057">
    <property type="entry name" value="Homeodomain-like_sf"/>
</dbReference>
<comment type="caution">
    <text evidence="5">The sequence shown here is derived from an EMBL/GenBank/DDBJ whole genome shotgun (WGS) entry which is preliminary data.</text>
</comment>
<feature type="domain" description="HTH araC/xylS-type" evidence="4">
    <location>
        <begin position="175"/>
        <end position="273"/>
    </location>
</feature>
<dbReference type="InterPro" id="IPR020449">
    <property type="entry name" value="Tscrpt_reg_AraC-type_HTH"/>
</dbReference>
<keyword evidence="6" id="KW-1185">Reference proteome</keyword>
<gene>
    <name evidence="5" type="ORF">CHU92_07965</name>
</gene>
<proteinExistence type="predicted"/>
<dbReference type="RefSeq" id="WP_094414371.1">
    <property type="nucleotide sequence ID" value="NZ_NOXV01000252.1"/>
</dbReference>
<dbReference type="GO" id="GO:0003700">
    <property type="term" value="F:DNA-binding transcription factor activity"/>
    <property type="evidence" value="ECO:0007669"/>
    <property type="project" value="InterPro"/>
</dbReference>
<reference evidence="5 6" key="1">
    <citation type="submission" date="2017-07" db="EMBL/GenBank/DDBJ databases">
        <title>Flavobacterium cyanobacteriorum sp. nov., isolated from cyanobacterial aggregates in a eutrophic lake.</title>
        <authorList>
            <person name="Cai H."/>
        </authorList>
    </citation>
    <scope>NUCLEOTIDE SEQUENCE [LARGE SCALE GENOMIC DNA]</scope>
    <source>
        <strain evidence="5 6">TH021</strain>
    </source>
</reference>
<evidence type="ECO:0000256" key="3">
    <source>
        <dbReference type="ARBA" id="ARBA00023163"/>
    </source>
</evidence>
<dbReference type="InterPro" id="IPR018060">
    <property type="entry name" value="HTH_AraC"/>
</dbReference>
<dbReference type="Pfam" id="PF12833">
    <property type="entry name" value="HTH_18"/>
    <property type="match status" value="1"/>
</dbReference>
<evidence type="ECO:0000256" key="2">
    <source>
        <dbReference type="ARBA" id="ARBA00023125"/>
    </source>
</evidence>
<dbReference type="AlphaFoldDB" id="A0A255Z7Q9"/>
<evidence type="ECO:0000259" key="4">
    <source>
        <dbReference type="PROSITE" id="PS01124"/>
    </source>
</evidence>
<dbReference type="PANTHER" id="PTHR43280">
    <property type="entry name" value="ARAC-FAMILY TRANSCRIPTIONAL REGULATOR"/>
    <property type="match status" value="1"/>
</dbReference>
<dbReference type="Proteomes" id="UP000216605">
    <property type="component" value="Unassembled WGS sequence"/>
</dbReference>
<keyword evidence="2" id="KW-0238">DNA-binding</keyword>
<sequence>MEYKGSLNEYFHIATIKKEDAVWLNQYKGDYLRIFWNDQRDTTLIIDGVEYPLLLNQILFLTDMHDIVISKMDEINLIRFNREFYSSEFFDKEIGCNGVLFFANEKIPVIDLDELQLPKFKLLWMVFLSEFESRDNLHGQMLLMLLKRFLILSTRIYKKQNKSLRLHVNKLDTIREFNLLVEMHYKKMHTVFEYANLMNKPAKSLTNLFTLHSEKTPLKVIQDRIHIEAKRQLLFTQKIVKEIAFELGFEDVTSFSRFFKNKEGQSPTEFRDKNRTIDN</sequence>
<dbReference type="PROSITE" id="PS01124">
    <property type="entry name" value="HTH_ARAC_FAMILY_2"/>
    <property type="match status" value="1"/>
</dbReference>